<evidence type="ECO:0000313" key="1">
    <source>
        <dbReference type="EMBL" id="EGD77638.1"/>
    </source>
</evidence>
<dbReference type="InParanoid" id="F2UKI9"/>
<dbReference type="KEGG" id="sre:PTSG_08729"/>
<dbReference type="Gene3D" id="3.90.550.50">
    <property type="match status" value="1"/>
</dbReference>
<dbReference type="AlphaFoldDB" id="F2UKI9"/>
<dbReference type="OMA" id="TANDAMC"/>
<reference evidence="1" key="1">
    <citation type="submission" date="2009-08" db="EMBL/GenBank/DDBJ databases">
        <title>Annotation of Salpingoeca rosetta.</title>
        <authorList>
            <consortium name="The Broad Institute Genome Sequencing Platform"/>
            <person name="Russ C."/>
            <person name="Cuomo C."/>
            <person name="Burger G."/>
            <person name="Gray M.W."/>
            <person name="Holland P.W.H."/>
            <person name="King N."/>
            <person name="Lang F.B.F."/>
            <person name="Roger A.J."/>
            <person name="Ruiz-Trillo I."/>
            <person name="Young S.K."/>
            <person name="Zeng Q."/>
            <person name="Gargeya S."/>
            <person name="Alvarado L."/>
            <person name="Berlin A."/>
            <person name="Chapman S.B."/>
            <person name="Chen Z."/>
            <person name="Freedman E."/>
            <person name="Gellesch M."/>
            <person name="Goldberg J."/>
            <person name="Griggs A."/>
            <person name="Gujja S."/>
            <person name="Heilman E."/>
            <person name="Heiman D."/>
            <person name="Howarth C."/>
            <person name="Mehta T."/>
            <person name="Neiman D."/>
            <person name="Pearson M."/>
            <person name="Roberts A."/>
            <person name="Saif S."/>
            <person name="Shea T."/>
            <person name="Shenoy N."/>
            <person name="Sisk P."/>
            <person name="Stolte C."/>
            <person name="Sykes S."/>
            <person name="White J."/>
            <person name="Yandava C."/>
            <person name="Haas B."/>
            <person name="Nusbaum C."/>
            <person name="Birren B."/>
        </authorList>
    </citation>
    <scope>NUCLEOTIDE SEQUENCE [LARGE SCALE GENOMIC DNA]</scope>
    <source>
        <strain evidence="1">ATCC 50818</strain>
    </source>
</reference>
<accession>F2UKI9</accession>
<protein>
    <submittedName>
        <fullName evidence="1">Uncharacterized protein</fullName>
    </submittedName>
</protein>
<evidence type="ECO:0000313" key="2">
    <source>
        <dbReference type="Proteomes" id="UP000007799"/>
    </source>
</evidence>
<sequence>MRRTSPLPLSSTSSAAAAVVVVMCCVCAVAMAGSGVGATFSLPKSTQAAFDYAAAQGTRVFIAIATDCDTAAQLAPTILDTWYAPGTVARKFATAKFVVDGSRPGCFGDAALEQDMVMHMPECSQRDSPIAKVLCMWDKVKSILGSRYTHFLRVHADTYVNLNNLVELATHMPSSKPLFAGMRVGDSEDSPAEDVAPFCLGPAHVITAKLLNMLPSGTEELPQGMLPHSGDRAFSYVVQLVAKVSCMEHIDRRFKWAFMHRYWDVAANGTVIKPMGAMSPPVHHRFYSSFVQAVTVRPLQTPEDMRSLHAATQAMRLPLFHLPIPMPDDTKTLVQRMCVHNPARQYELCGLDLRECPTRAPTHPKTLAQLKAYTVYLPSRPDSVRRATNLTQTLRSLGVTTQMVAGIDGPQLFQDLIGNFEKSDAPTASPSVIGLRLAYLRAMGDILLAADASADAPQLHLFLEDDTILGPGFAEKLDHILRTNERCGQFLSVAPGGALLLGGTVWREGTYPRVSKWTSGWIQIDTEISAQPNVADRICYNAANATYGTFAFVVDTEAVRLMHAWLADPAFAHLPVDHAWPRLADIGVPVRVLNPPLAFPTVTDSIIHTSDKHMNSTYRQKVHRWTFA</sequence>
<gene>
    <name evidence="1" type="ORF">PTSG_08729</name>
</gene>
<proteinExistence type="predicted"/>
<dbReference type="EMBL" id="GL832979">
    <property type="protein sequence ID" value="EGD77638.1"/>
    <property type="molecule type" value="Genomic_DNA"/>
</dbReference>
<name>F2UKI9_SALR5</name>
<dbReference type="RefSeq" id="XP_004990114.1">
    <property type="nucleotide sequence ID" value="XM_004990057.1"/>
</dbReference>
<keyword evidence="2" id="KW-1185">Reference proteome</keyword>
<dbReference type="Proteomes" id="UP000007799">
    <property type="component" value="Unassembled WGS sequence"/>
</dbReference>
<dbReference type="GeneID" id="16070673"/>
<organism evidence="2">
    <name type="scientific">Salpingoeca rosetta (strain ATCC 50818 / BSB-021)</name>
    <dbReference type="NCBI Taxonomy" id="946362"/>
    <lineage>
        <taxon>Eukaryota</taxon>
        <taxon>Choanoflagellata</taxon>
        <taxon>Craspedida</taxon>
        <taxon>Salpingoecidae</taxon>
        <taxon>Salpingoeca</taxon>
    </lineage>
</organism>